<dbReference type="PANTHER" id="PTHR43639">
    <property type="entry name" value="OXIDOREDUCTASE, SHORT-CHAIN DEHYDROGENASE/REDUCTASE FAMILY (AFU_ORTHOLOGUE AFUA_5G02870)"/>
    <property type="match status" value="1"/>
</dbReference>
<organism evidence="5 6">
    <name type="scientific">Brevundimonas bullata</name>
    <dbReference type="NCBI Taxonomy" id="13160"/>
    <lineage>
        <taxon>Bacteria</taxon>
        <taxon>Pseudomonadati</taxon>
        <taxon>Pseudomonadota</taxon>
        <taxon>Alphaproteobacteria</taxon>
        <taxon>Caulobacterales</taxon>
        <taxon>Caulobacteraceae</taxon>
        <taxon>Brevundimonas</taxon>
    </lineage>
</organism>
<sequence length="270" mass="28991">MGLLDGKVALVTGGGGGIGRGIARKFVREGASVMVAEYNDDYCATIRQELVEELGGQAEVLKADVRVKEQIQGAVEATVERFGGIDILINNAFTLSPKVLLEHKTDEMLDATLHSGLWAGWWAMQAARPHMIARGGGSIVNFYSIDVETGAWLNSDYSITKSALRGLTRSAAHEWGRFNIRVNLLSPAAMGTVFQKMAADSPGFAERVAAMKPLQRNGDPEEDIAPVAVFLASDMARFVTGELINVDGGLHMPGYQSRPGNVAEMEQQGG</sequence>
<evidence type="ECO:0000313" key="6">
    <source>
        <dbReference type="Proteomes" id="UP000539957"/>
    </source>
</evidence>
<name>A0A7W7N4N3_9CAUL</name>
<comment type="caution">
    <text evidence="5">The sequence shown here is derived from an EMBL/GenBank/DDBJ whole genome shotgun (WGS) entry which is preliminary data.</text>
</comment>
<dbReference type="FunFam" id="3.40.50.720:FF:000084">
    <property type="entry name" value="Short-chain dehydrogenase reductase"/>
    <property type="match status" value="1"/>
</dbReference>
<dbReference type="PRINTS" id="PR00081">
    <property type="entry name" value="GDHRDH"/>
</dbReference>
<dbReference type="CDD" id="cd05233">
    <property type="entry name" value="SDR_c"/>
    <property type="match status" value="1"/>
</dbReference>
<dbReference type="SUPFAM" id="SSF51735">
    <property type="entry name" value="NAD(P)-binding Rossmann-fold domains"/>
    <property type="match status" value="1"/>
</dbReference>
<dbReference type="InterPro" id="IPR036291">
    <property type="entry name" value="NAD(P)-bd_dom_sf"/>
</dbReference>
<dbReference type="PROSITE" id="PS00061">
    <property type="entry name" value="ADH_SHORT"/>
    <property type="match status" value="1"/>
</dbReference>
<keyword evidence="6" id="KW-1185">Reference proteome</keyword>
<keyword evidence="2" id="KW-0560">Oxidoreductase</keyword>
<evidence type="ECO:0000256" key="4">
    <source>
        <dbReference type="ARBA" id="ARBA00069939"/>
    </source>
</evidence>
<evidence type="ECO:0000256" key="1">
    <source>
        <dbReference type="ARBA" id="ARBA00006484"/>
    </source>
</evidence>
<dbReference type="InterPro" id="IPR020904">
    <property type="entry name" value="Sc_DH/Rdtase_CS"/>
</dbReference>
<dbReference type="AlphaFoldDB" id="A0A7W7N4N3"/>
<dbReference type="PANTHER" id="PTHR43639:SF1">
    <property type="entry name" value="SHORT-CHAIN DEHYDROGENASE_REDUCTASE FAMILY PROTEIN"/>
    <property type="match status" value="1"/>
</dbReference>
<proteinExistence type="inferred from homology"/>
<dbReference type="Gene3D" id="3.40.50.720">
    <property type="entry name" value="NAD(P)-binding Rossmann-like Domain"/>
    <property type="match status" value="1"/>
</dbReference>
<evidence type="ECO:0000256" key="2">
    <source>
        <dbReference type="ARBA" id="ARBA00023002"/>
    </source>
</evidence>
<evidence type="ECO:0000256" key="3">
    <source>
        <dbReference type="ARBA" id="ARBA00066641"/>
    </source>
</evidence>
<protein>
    <recommendedName>
        <fullName evidence="4">D-xylose 1-dehydrogenase</fullName>
        <ecNumber evidence="3">1.1.1.175</ecNumber>
    </recommendedName>
</protein>
<dbReference type="PRINTS" id="PR00080">
    <property type="entry name" value="SDRFAMILY"/>
</dbReference>
<comment type="similarity">
    <text evidence="1">Belongs to the short-chain dehydrogenases/reductases (SDR) family.</text>
</comment>
<dbReference type="Proteomes" id="UP000539957">
    <property type="component" value="Unassembled WGS sequence"/>
</dbReference>
<gene>
    <name evidence="5" type="ORF">HNP32_003551</name>
</gene>
<dbReference type="EMBL" id="JACHKY010000008">
    <property type="protein sequence ID" value="MBB4799790.1"/>
    <property type="molecule type" value="Genomic_DNA"/>
</dbReference>
<reference evidence="5 6" key="1">
    <citation type="submission" date="2020-08" db="EMBL/GenBank/DDBJ databases">
        <title>Functional genomics of gut bacteria from endangered species of beetles.</title>
        <authorList>
            <person name="Carlos-Shanley C."/>
        </authorList>
    </citation>
    <scope>NUCLEOTIDE SEQUENCE [LARGE SCALE GENOMIC DNA]</scope>
    <source>
        <strain evidence="5 6">S00123</strain>
    </source>
</reference>
<dbReference type="RefSeq" id="WP_184273706.1">
    <property type="nucleotide sequence ID" value="NZ_DAINFC010000054.1"/>
</dbReference>
<evidence type="ECO:0000313" key="5">
    <source>
        <dbReference type="EMBL" id="MBB4799790.1"/>
    </source>
</evidence>
<dbReference type="EC" id="1.1.1.175" evidence="3"/>
<dbReference type="InterPro" id="IPR002347">
    <property type="entry name" value="SDR_fam"/>
</dbReference>
<dbReference type="Pfam" id="PF13561">
    <property type="entry name" value="adh_short_C2"/>
    <property type="match status" value="1"/>
</dbReference>
<dbReference type="GO" id="GO:0047838">
    <property type="term" value="F:D-xylose 1-dehydrogenase (NAD+) activity"/>
    <property type="evidence" value="ECO:0007669"/>
    <property type="project" value="UniProtKB-EC"/>
</dbReference>
<accession>A0A7W7N4N3</accession>